<organism evidence="1 2">
    <name type="scientific">Desulfosarcina widdelii</name>
    <dbReference type="NCBI Taxonomy" id="947919"/>
    <lineage>
        <taxon>Bacteria</taxon>
        <taxon>Pseudomonadati</taxon>
        <taxon>Thermodesulfobacteriota</taxon>
        <taxon>Desulfobacteria</taxon>
        <taxon>Desulfobacterales</taxon>
        <taxon>Desulfosarcinaceae</taxon>
        <taxon>Desulfosarcina</taxon>
    </lineage>
</organism>
<reference evidence="1 2" key="1">
    <citation type="submission" date="2019-11" db="EMBL/GenBank/DDBJ databases">
        <title>Comparative genomics of hydrocarbon-degrading Desulfosarcina strains.</title>
        <authorList>
            <person name="Watanabe M."/>
            <person name="Kojima H."/>
            <person name="Fukui M."/>
        </authorList>
    </citation>
    <scope>NUCLEOTIDE SEQUENCE [LARGE SCALE GENOMIC DNA]</scope>
    <source>
        <strain evidence="1 2">PP31</strain>
    </source>
</reference>
<evidence type="ECO:0000313" key="2">
    <source>
        <dbReference type="Proteomes" id="UP000427769"/>
    </source>
</evidence>
<dbReference type="RefSeq" id="WP_155303705.1">
    <property type="nucleotide sequence ID" value="NZ_AP021875.1"/>
</dbReference>
<dbReference type="InterPro" id="IPR009951">
    <property type="entry name" value="Host-nuc_inhib_Gam"/>
</dbReference>
<dbReference type="Gene3D" id="1.20.5.170">
    <property type="match status" value="1"/>
</dbReference>
<dbReference type="EMBL" id="AP021875">
    <property type="protein sequence ID" value="BBO74701.1"/>
    <property type="molecule type" value="Genomic_DNA"/>
</dbReference>
<protein>
    <recommendedName>
        <fullName evidence="3">Host-nuclease inhibitor protein Gam</fullName>
    </recommendedName>
</protein>
<name>A0A5K7Z510_9BACT</name>
<evidence type="ECO:0008006" key="3">
    <source>
        <dbReference type="Google" id="ProtNLM"/>
    </source>
</evidence>
<dbReference type="GO" id="GO:0042262">
    <property type="term" value="P:DNA protection"/>
    <property type="evidence" value="ECO:0007669"/>
    <property type="project" value="InterPro"/>
</dbReference>
<dbReference type="Proteomes" id="UP000427769">
    <property type="component" value="Chromosome"/>
</dbReference>
<dbReference type="Pfam" id="PF07352">
    <property type="entry name" value="Phage_Mu_Gam"/>
    <property type="match status" value="1"/>
</dbReference>
<gene>
    <name evidence="1" type="ORF">DSCW_21180</name>
</gene>
<accession>A0A5K7Z510</accession>
<dbReference type="SUPFAM" id="SSF161266">
    <property type="entry name" value="Gam-like"/>
    <property type="match status" value="1"/>
</dbReference>
<sequence>MGRVKPNNLYPIKDLSAANAAMAEIAVTKRGIADLENYMNDRIDRIKAETEVEAAPLQARLASIEGGLLAFAEHNKAELFKTKRSRELDFGSLGYRRSKELKPKTKTTWKMVLGRIKEMGFAMALRVKETVNREELHTWTDERLDLIGCRRVEKDQFWYEIDEKKIADKLG</sequence>
<dbReference type="GO" id="GO:0003690">
    <property type="term" value="F:double-stranded DNA binding"/>
    <property type="evidence" value="ECO:0007669"/>
    <property type="project" value="InterPro"/>
</dbReference>
<dbReference type="AlphaFoldDB" id="A0A5K7Z510"/>
<proteinExistence type="predicted"/>
<dbReference type="KEGG" id="dwd:DSCW_21180"/>
<keyword evidence="2" id="KW-1185">Reference proteome</keyword>
<evidence type="ECO:0000313" key="1">
    <source>
        <dbReference type="EMBL" id="BBO74701.1"/>
    </source>
</evidence>
<dbReference type="OrthoDB" id="5461114at2"/>